<accession>A0A5A8DDL9</accession>
<name>A0A5A8DDL9_CAFRO</name>
<keyword evidence="8" id="KW-0687">Ribonucleoprotein</keyword>
<keyword evidence="5" id="KW-0694">RNA-binding</keyword>
<keyword evidence="4" id="KW-0963">Cytoplasm</keyword>
<dbReference type="Gene3D" id="1.10.3450.40">
    <property type="entry name" value="Signal recognition particle, SRP68 subunit, RNA-binding domain"/>
    <property type="match status" value="1"/>
</dbReference>
<feature type="region of interest" description="Disordered" evidence="10">
    <location>
        <begin position="503"/>
        <end position="546"/>
    </location>
</feature>
<comment type="subcellular location">
    <subcellularLocation>
        <location evidence="1">Cytoplasm</location>
    </subcellularLocation>
    <subcellularLocation>
        <location evidence="2">Nucleus</location>
        <location evidence="2">Nucleolus</location>
    </subcellularLocation>
</comment>
<dbReference type="Pfam" id="PF16969">
    <property type="entry name" value="SRP68"/>
    <property type="match status" value="1"/>
</dbReference>
<organism evidence="11 12">
    <name type="scientific">Cafeteria roenbergensis</name>
    <name type="common">Marine flagellate</name>
    <dbReference type="NCBI Taxonomy" id="33653"/>
    <lineage>
        <taxon>Eukaryota</taxon>
        <taxon>Sar</taxon>
        <taxon>Stramenopiles</taxon>
        <taxon>Bigyra</taxon>
        <taxon>Opalozoa</taxon>
        <taxon>Bicosoecida</taxon>
        <taxon>Cafeteriaceae</taxon>
        <taxon>Cafeteria</taxon>
    </lineage>
</organism>
<dbReference type="GO" id="GO:0005786">
    <property type="term" value="C:signal recognition particle, endoplasmic reticulum targeting"/>
    <property type="evidence" value="ECO:0007669"/>
    <property type="project" value="UniProtKB-KW"/>
</dbReference>
<dbReference type="PANTHER" id="PTHR12860:SF0">
    <property type="entry name" value="SIGNAL RECOGNITION PARTICLE SUBUNIT SRP68"/>
    <property type="match status" value="1"/>
</dbReference>
<dbReference type="GO" id="GO:0006614">
    <property type="term" value="P:SRP-dependent cotranslational protein targeting to membrane"/>
    <property type="evidence" value="ECO:0007669"/>
    <property type="project" value="InterPro"/>
</dbReference>
<reference evidence="11 12" key="1">
    <citation type="submission" date="2019-07" db="EMBL/GenBank/DDBJ databases">
        <title>Genomes of Cafeteria roenbergensis.</title>
        <authorList>
            <person name="Fischer M.G."/>
            <person name="Hackl T."/>
            <person name="Roman M."/>
        </authorList>
    </citation>
    <scope>NUCLEOTIDE SEQUENCE [LARGE SCALE GENOMIC DNA]</scope>
    <source>
        <strain evidence="11 12">E4-10P</strain>
    </source>
</reference>
<evidence type="ECO:0000256" key="3">
    <source>
        <dbReference type="ARBA" id="ARBA00009352"/>
    </source>
</evidence>
<evidence type="ECO:0000256" key="9">
    <source>
        <dbReference type="ARBA" id="ARBA00029498"/>
    </source>
</evidence>
<evidence type="ECO:0000256" key="2">
    <source>
        <dbReference type="ARBA" id="ARBA00004604"/>
    </source>
</evidence>
<evidence type="ECO:0000256" key="8">
    <source>
        <dbReference type="ARBA" id="ARBA00023274"/>
    </source>
</evidence>
<dbReference type="GO" id="GO:0005730">
    <property type="term" value="C:nucleolus"/>
    <property type="evidence" value="ECO:0007669"/>
    <property type="project" value="UniProtKB-SubCell"/>
</dbReference>
<evidence type="ECO:0000256" key="1">
    <source>
        <dbReference type="ARBA" id="ARBA00004496"/>
    </source>
</evidence>
<dbReference type="Proteomes" id="UP000322899">
    <property type="component" value="Unassembled WGS sequence"/>
</dbReference>
<dbReference type="OrthoDB" id="10255118at2759"/>
<keyword evidence="7" id="KW-0539">Nucleus</keyword>
<protein>
    <recommendedName>
        <fullName evidence="9">Signal recognition particle subunit SRP68</fullName>
    </recommendedName>
</protein>
<dbReference type="InterPro" id="IPR038253">
    <property type="entry name" value="SRP68_N_sf"/>
</dbReference>
<evidence type="ECO:0000256" key="5">
    <source>
        <dbReference type="ARBA" id="ARBA00022884"/>
    </source>
</evidence>
<evidence type="ECO:0000256" key="6">
    <source>
        <dbReference type="ARBA" id="ARBA00023135"/>
    </source>
</evidence>
<dbReference type="GO" id="GO:0030942">
    <property type="term" value="F:endoplasmic reticulum signal peptide binding"/>
    <property type="evidence" value="ECO:0007669"/>
    <property type="project" value="InterPro"/>
</dbReference>
<evidence type="ECO:0000256" key="7">
    <source>
        <dbReference type="ARBA" id="ARBA00023242"/>
    </source>
</evidence>
<dbReference type="EMBL" id="VLTO01000115">
    <property type="protein sequence ID" value="KAA0163079.1"/>
    <property type="molecule type" value="Genomic_DNA"/>
</dbReference>
<evidence type="ECO:0000313" key="12">
    <source>
        <dbReference type="Proteomes" id="UP000322899"/>
    </source>
</evidence>
<evidence type="ECO:0000313" key="11">
    <source>
        <dbReference type="EMBL" id="KAA0163079.1"/>
    </source>
</evidence>
<keyword evidence="6" id="KW-0733">Signal recognition particle</keyword>
<dbReference type="InterPro" id="IPR026258">
    <property type="entry name" value="SRP68"/>
</dbReference>
<comment type="caution">
    <text evidence="11">The sequence shown here is derived from an EMBL/GenBank/DDBJ whole genome shotgun (WGS) entry which is preliminary data.</text>
</comment>
<comment type="similarity">
    <text evidence="3">Belongs to the SRP68 family.</text>
</comment>
<dbReference type="GO" id="GO:0005047">
    <property type="term" value="F:signal recognition particle binding"/>
    <property type="evidence" value="ECO:0007669"/>
    <property type="project" value="InterPro"/>
</dbReference>
<evidence type="ECO:0000256" key="10">
    <source>
        <dbReference type="SAM" id="MobiDB-lite"/>
    </source>
</evidence>
<evidence type="ECO:0000256" key="4">
    <source>
        <dbReference type="ARBA" id="ARBA00022490"/>
    </source>
</evidence>
<proteinExistence type="inferred from homology"/>
<dbReference type="PANTHER" id="PTHR12860">
    <property type="entry name" value="SIGNAL RECOGNITION PARTICLE 68 KDA PROTEIN"/>
    <property type="match status" value="1"/>
</dbReference>
<dbReference type="GO" id="GO:0008312">
    <property type="term" value="F:7S RNA binding"/>
    <property type="evidence" value="ECO:0007669"/>
    <property type="project" value="InterPro"/>
</dbReference>
<gene>
    <name evidence="11" type="ORF">FNF27_07986</name>
</gene>
<sequence length="570" mass="57825">MASDAAASGDSPARVSLAIIESVRTAQVENGLRHSDFGGYRQYCTRRLRRVRTLRHVKLAHSRGKNNHAFVPRTLRAEAVTSAEHLLVPLFNAERAWAHAMELKQRVDEVVSRGEGSVRPHHHRMRRLRKAAGWAEELKALCAACADARTALEAEAYSAGMQAQLLSEEQLWDEAAVKAAVAAAALAALAATAATRSQRTYEARASELEPVARFARFQVRREGGEAGLADAEAAAKEEVDALAPVIDAVRSAGAALGSEGAAAAAGAAAGAASDAPAAPSHAGGGDATQSADAFLSPADLLEGRVSWLGAVISAAKGGPTAKALAALAARLHEAASDDPTRAATAAVADADAGMVETAALRVLSSLDDVAMTASLEADKLRRSQRGAAAEDAAAIAAAARWHKDRRLTASAADEALASLAAAASALAGAASTTDASPAAGPARDALRAAAASGAPTVDGPALRGDAPLHPLVPLPGWIGFKQLHYDAAFSALVPPDLTSRFARRAQQPEARQPAAAAAAAPEPAPAAAGSAQRPAASVPVASPAPAPAAPAAAAAEDGGMIGSLFKMFTG</sequence>
<dbReference type="AlphaFoldDB" id="A0A5A8DDL9"/>
<feature type="compositionally biased region" description="Low complexity" evidence="10">
    <location>
        <begin position="504"/>
        <end position="541"/>
    </location>
</feature>